<dbReference type="Proteomes" id="UP001283361">
    <property type="component" value="Unassembled WGS sequence"/>
</dbReference>
<evidence type="ECO:0000256" key="4">
    <source>
        <dbReference type="ARBA" id="ARBA00022741"/>
    </source>
</evidence>
<feature type="compositionally biased region" description="Basic residues" evidence="10">
    <location>
        <begin position="218"/>
        <end position="235"/>
    </location>
</feature>
<dbReference type="SUPFAM" id="SSF52540">
    <property type="entry name" value="P-loop containing nucleoside triphosphate hydrolases"/>
    <property type="match status" value="1"/>
</dbReference>
<dbReference type="GO" id="GO:0003924">
    <property type="term" value="F:GTPase activity"/>
    <property type="evidence" value="ECO:0007669"/>
    <property type="project" value="InterPro"/>
</dbReference>
<feature type="region of interest" description="Disordered" evidence="10">
    <location>
        <begin position="173"/>
        <end position="242"/>
    </location>
</feature>
<dbReference type="SMART" id="SM00175">
    <property type="entry name" value="RAB"/>
    <property type="match status" value="1"/>
</dbReference>
<keyword evidence="7" id="KW-0449">Lipoprotein</keyword>
<evidence type="ECO:0000256" key="7">
    <source>
        <dbReference type="ARBA" id="ARBA00023288"/>
    </source>
</evidence>
<organism evidence="11 12">
    <name type="scientific">Elysia crispata</name>
    <name type="common">lettuce slug</name>
    <dbReference type="NCBI Taxonomy" id="231223"/>
    <lineage>
        <taxon>Eukaryota</taxon>
        <taxon>Metazoa</taxon>
        <taxon>Spiralia</taxon>
        <taxon>Lophotrochozoa</taxon>
        <taxon>Mollusca</taxon>
        <taxon>Gastropoda</taxon>
        <taxon>Heterobranchia</taxon>
        <taxon>Euthyneura</taxon>
        <taxon>Panpulmonata</taxon>
        <taxon>Sacoglossa</taxon>
        <taxon>Placobranchoidea</taxon>
        <taxon>Plakobranchidae</taxon>
        <taxon>Elysia</taxon>
    </lineage>
</organism>
<evidence type="ECO:0000256" key="3">
    <source>
        <dbReference type="ARBA" id="ARBA00022481"/>
    </source>
</evidence>
<dbReference type="GO" id="GO:0005525">
    <property type="term" value="F:GTP binding"/>
    <property type="evidence" value="ECO:0007669"/>
    <property type="project" value="UniProtKB-KW"/>
</dbReference>
<name>A0AAE1ADI8_9GAST</name>
<keyword evidence="12" id="KW-1185">Reference proteome</keyword>
<evidence type="ECO:0000256" key="8">
    <source>
        <dbReference type="ARBA" id="ARBA00023289"/>
    </source>
</evidence>
<feature type="compositionally biased region" description="Basic and acidic residues" evidence="10">
    <location>
        <begin position="200"/>
        <end position="212"/>
    </location>
</feature>
<keyword evidence="2" id="KW-1003">Cell membrane</keyword>
<keyword evidence="3" id="KW-0488">Methylation</keyword>
<protein>
    <submittedName>
        <fullName evidence="11">Uncharacterized protein</fullName>
    </submittedName>
</protein>
<dbReference type="NCBIfam" id="TIGR00231">
    <property type="entry name" value="small_GTP"/>
    <property type="match status" value="1"/>
</dbReference>
<dbReference type="PRINTS" id="PR00449">
    <property type="entry name" value="RASTRNSFRMNG"/>
</dbReference>
<evidence type="ECO:0000256" key="1">
    <source>
        <dbReference type="ARBA" id="ARBA00004193"/>
    </source>
</evidence>
<sequence length="242" mass="27749">MADTDHRNRIVFLGAGRVGKTAILKRFLFNTFGPDYKETVEDLYARDYNIRGTLIKIDLLDTAGNLTFPAMRRLSITTAHAFVLVYSITSAESFTEVTKLWTQIQEERPNWKTLPCVIVGTMMDLENARQVEKFDTLNWIYSNNFPGAFVEVSAKEDENVEDIFRLLLSQSRGEGRHAGPLSHVLSTRRRSANSLDESEPEKSEEWDSDAKNFNRSRSLVRRGSKPKMKRTHKRGKNDCRLS</sequence>
<dbReference type="SMART" id="SM00173">
    <property type="entry name" value="RAS"/>
    <property type="match status" value="1"/>
</dbReference>
<dbReference type="Gene3D" id="3.40.50.300">
    <property type="entry name" value="P-loop containing nucleotide triphosphate hydrolases"/>
    <property type="match status" value="1"/>
</dbReference>
<gene>
    <name evidence="11" type="ORF">RRG08_032148</name>
</gene>
<dbReference type="Pfam" id="PF00071">
    <property type="entry name" value="Ras"/>
    <property type="match status" value="1"/>
</dbReference>
<dbReference type="InterPro" id="IPR027417">
    <property type="entry name" value="P-loop_NTPase"/>
</dbReference>
<accession>A0AAE1ADI8</accession>
<evidence type="ECO:0000256" key="6">
    <source>
        <dbReference type="ARBA" id="ARBA00023136"/>
    </source>
</evidence>
<evidence type="ECO:0000313" key="12">
    <source>
        <dbReference type="Proteomes" id="UP001283361"/>
    </source>
</evidence>
<dbReference type="PROSITE" id="PS51420">
    <property type="entry name" value="RHO"/>
    <property type="match status" value="1"/>
</dbReference>
<dbReference type="InterPro" id="IPR052236">
    <property type="entry name" value="Small_GTPase_RasD"/>
</dbReference>
<dbReference type="PANTHER" id="PTHR46149:SF7">
    <property type="entry name" value="GTP-BINDING PROTEIN DI-RAS2"/>
    <property type="match status" value="1"/>
</dbReference>
<dbReference type="SMART" id="SM00174">
    <property type="entry name" value="RHO"/>
    <property type="match status" value="1"/>
</dbReference>
<dbReference type="InterPro" id="IPR001806">
    <property type="entry name" value="Small_GTPase"/>
</dbReference>
<keyword evidence="8" id="KW-0636">Prenylation</keyword>
<reference evidence="11" key="1">
    <citation type="journal article" date="2023" name="G3 (Bethesda)">
        <title>A reference genome for the long-term kleptoplast-retaining sea slug Elysia crispata morphotype clarki.</title>
        <authorList>
            <person name="Eastman K.E."/>
            <person name="Pendleton A.L."/>
            <person name="Shaikh M.A."/>
            <person name="Suttiyut T."/>
            <person name="Ogas R."/>
            <person name="Tomko P."/>
            <person name="Gavelis G."/>
            <person name="Widhalm J.R."/>
            <person name="Wisecaver J.H."/>
        </authorList>
    </citation>
    <scope>NUCLEOTIDE SEQUENCE</scope>
    <source>
        <strain evidence="11">ECLA1</strain>
    </source>
</reference>
<evidence type="ECO:0000256" key="10">
    <source>
        <dbReference type="SAM" id="MobiDB-lite"/>
    </source>
</evidence>
<proteinExistence type="inferred from homology"/>
<dbReference type="GO" id="GO:0005886">
    <property type="term" value="C:plasma membrane"/>
    <property type="evidence" value="ECO:0007669"/>
    <property type="project" value="UniProtKB-SubCell"/>
</dbReference>
<comment type="similarity">
    <text evidence="9">Belongs to the small GTPase superfamily. RasD family.</text>
</comment>
<evidence type="ECO:0000256" key="9">
    <source>
        <dbReference type="ARBA" id="ARBA00038061"/>
    </source>
</evidence>
<keyword evidence="5" id="KW-0342">GTP-binding</keyword>
<evidence type="ECO:0000256" key="5">
    <source>
        <dbReference type="ARBA" id="ARBA00023134"/>
    </source>
</evidence>
<keyword evidence="6" id="KW-0472">Membrane</keyword>
<dbReference type="FunFam" id="3.40.50.300:FF:000475">
    <property type="entry name" value="GTP-binding protein Rhes"/>
    <property type="match status" value="1"/>
</dbReference>
<evidence type="ECO:0000256" key="2">
    <source>
        <dbReference type="ARBA" id="ARBA00022475"/>
    </source>
</evidence>
<dbReference type="EMBL" id="JAWDGP010002216">
    <property type="protein sequence ID" value="KAK3784692.1"/>
    <property type="molecule type" value="Genomic_DNA"/>
</dbReference>
<dbReference type="AlphaFoldDB" id="A0AAE1ADI8"/>
<dbReference type="PROSITE" id="PS51419">
    <property type="entry name" value="RAB"/>
    <property type="match status" value="1"/>
</dbReference>
<keyword evidence="4" id="KW-0547">Nucleotide-binding</keyword>
<dbReference type="InterPro" id="IPR005225">
    <property type="entry name" value="Small_GTP-bd"/>
</dbReference>
<dbReference type="PANTHER" id="PTHR46149">
    <property type="entry name" value="MIP08469P"/>
    <property type="match status" value="1"/>
</dbReference>
<dbReference type="PROSITE" id="PS51421">
    <property type="entry name" value="RAS"/>
    <property type="match status" value="1"/>
</dbReference>
<evidence type="ECO:0000313" key="11">
    <source>
        <dbReference type="EMBL" id="KAK3784692.1"/>
    </source>
</evidence>
<comment type="subcellular location">
    <subcellularLocation>
        <location evidence="1">Cell membrane</location>
        <topology evidence="1">Lipid-anchor</topology>
    </subcellularLocation>
</comment>
<comment type="caution">
    <text evidence="11">The sequence shown here is derived from an EMBL/GenBank/DDBJ whole genome shotgun (WGS) entry which is preliminary data.</text>
</comment>